<dbReference type="Proteomes" id="UP000007721">
    <property type="component" value="Chromosome"/>
</dbReference>
<dbReference type="HOGENOM" id="CLU_1592205_0_0_7"/>
<dbReference type="PROSITE" id="PS51257">
    <property type="entry name" value="PROKAR_LIPOPROTEIN"/>
    <property type="match status" value="1"/>
</dbReference>
<keyword evidence="1" id="KW-0175">Coiled coil</keyword>
<dbReference type="RefSeq" id="WP_012647464.1">
    <property type="nucleotide sequence ID" value="NC_011979.1"/>
</dbReference>
<dbReference type="EMBL" id="CP001390">
    <property type="protein sequence ID" value="ACM20735.1"/>
    <property type="molecule type" value="Genomic_DNA"/>
</dbReference>
<dbReference type="AlphaFoldDB" id="B9LZI2"/>
<evidence type="ECO:0000313" key="2">
    <source>
        <dbReference type="EMBL" id="ACM20735.1"/>
    </source>
</evidence>
<gene>
    <name evidence="2" type="ordered locus">Geob_2381</name>
</gene>
<proteinExistence type="predicted"/>
<reference evidence="2 3" key="1">
    <citation type="submission" date="2009-01" db="EMBL/GenBank/DDBJ databases">
        <title>Complete sequence of Geobacter sp. FRC-32.</title>
        <authorList>
            <consortium name="US DOE Joint Genome Institute"/>
            <person name="Lucas S."/>
            <person name="Copeland A."/>
            <person name="Lapidus A."/>
            <person name="Glavina del Rio T."/>
            <person name="Dalin E."/>
            <person name="Tice H."/>
            <person name="Bruce D."/>
            <person name="Goodwin L."/>
            <person name="Pitluck S."/>
            <person name="Saunders E."/>
            <person name="Brettin T."/>
            <person name="Detter J.C."/>
            <person name="Han C."/>
            <person name="Larimer F."/>
            <person name="Land M."/>
            <person name="Hauser L."/>
            <person name="Kyrpides N."/>
            <person name="Ovchinnikova G."/>
            <person name="Kostka J."/>
            <person name="Richardson P."/>
        </authorList>
    </citation>
    <scope>NUCLEOTIDE SEQUENCE [LARGE SCALE GENOMIC DNA]</scope>
    <source>
        <strain evidence="3">DSM 22248 / JCM 15807 / FRC-32</strain>
    </source>
</reference>
<name>B9LZI2_GEODF</name>
<keyword evidence="3" id="KW-1185">Reference proteome</keyword>
<sequence length="171" mass="19678">MKKILFMMFLILSGCATGREGSGVLHHGRDSSLARAVKLYDEGKEHEAEKWLREVVSKEGVAGVTDEALFRLSLIQLKAGIVREDMEQSLKRLETLQRDYPSSPWTRLSVPLVAVIKEAQRQNREIRALAREIPSLKGHNLSLIKENKELRKTIEQLKHLDMELEKKPRRR</sequence>
<dbReference type="eggNOG" id="COG4105">
    <property type="taxonomic scope" value="Bacteria"/>
</dbReference>
<dbReference type="OrthoDB" id="5396374at2"/>
<accession>B9LZI2</accession>
<organism evidence="2 3">
    <name type="scientific">Geotalea daltonii (strain DSM 22248 / JCM 15807 / FRC-32)</name>
    <name type="common">Geobacter daltonii</name>
    <dbReference type="NCBI Taxonomy" id="316067"/>
    <lineage>
        <taxon>Bacteria</taxon>
        <taxon>Pseudomonadati</taxon>
        <taxon>Thermodesulfobacteriota</taxon>
        <taxon>Desulfuromonadia</taxon>
        <taxon>Geobacterales</taxon>
        <taxon>Geobacteraceae</taxon>
        <taxon>Geotalea</taxon>
    </lineage>
</organism>
<dbReference type="Gene3D" id="1.25.40.10">
    <property type="entry name" value="Tetratricopeptide repeat domain"/>
    <property type="match status" value="1"/>
</dbReference>
<feature type="coiled-coil region" evidence="1">
    <location>
        <begin position="112"/>
        <end position="167"/>
    </location>
</feature>
<evidence type="ECO:0000256" key="1">
    <source>
        <dbReference type="SAM" id="Coils"/>
    </source>
</evidence>
<protein>
    <submittedName>
        <fullName evidence="2">Lipoprotein, putative</fullName>
    </submittedName>
</protein>
<dbReference type="KEGG" id="geo:Geob_2381"/>
<dbReference type="InterPro" id="IPR011990">
    <property type="entry name" value="TPR-like_helical_dom_sf"/>
</dbReference>
<keyword evidence="2" id="KW-0449">Lipoprotein</keyword>
<evidence type="ECO:0000313" key="3">
    <source>
        <dbReference type="Proteomes" id="UP000007721"/>
    </source>
</evidence>
<dbReference type="STRING" id="316067.Geob_2381"/>